<accession>A0A081AZV0</accession>
<comment type="caution">
    <text evidence="2">The sequence shown here is derived from an EMBL/GenBank/DDBJ whole genome shotgun (WGS) entry which is preliminary data.</text>
</comment>
<name>A0A081AZV0_PHYNI</name>
<protein>
    <recommendedName>
        <fullName evidence="4">RxLR effector protein</fullName>
    </recommendedName>
</protein>
<organism evidence="2 3">
    <name type="scientific">Phytophthora nicotianae P1976</name>
    <dbReference type="NCBI Taxonomy" id="1317066"/>
    <lineage>
        <taxon>Eukaryota</taxon>
        <taxon>Sar</taxon>
        <taxon>Stramenopiles</taxon>
        <taxon>Oomycota</taxon>
        <taxon>Peronosporomycetes</taxon>
        <taxon>Peronosporales</taxon>
        <taxon>Peronosporaceae</taxon>
        <taxon>Phytophthora</taxon>
    </lineage>
</organism>
<evidence type="ECO:0000313" key="3">
    <source>
        <dbReference type="Proteomes" id="UP000028582"/>
    </source>
</evidence>
<proteinExistence type="predicted"/>
<feature type="signal peptide" evidence="1">
    <location>
        <begin position="1"/>
        <end position="22"/>
    </location>
</feature>
<evidence type="ECO:0000256" key="1">
    <source>
        <dbReference type="SAM" id="SignalP"/>
    </source>
</evidence>
<feature type="chain" id="PRO_5001754715" description="RxLR effector protein" evidence="1">
    <location>
        <begin position="23"/>
        <end position="139"/>
    </location>
</feature>
<sequence length="139" mass="15065">MNKHSIVSLLFVLIAVMTFSHANDAIPTELEEVPAGVALVGDKEPIPGANTEQLIGGRGRLFRHRFRFPYGGGFRYGWRYLLAGGTRSVVPSTAPAACLVVLLEASSSANRGEVSDAPQEKLDRHTHGKTSVILDLRLQ</sequence>
<dbReference type="Proteomes" id="UP000028582">
    <property type="component" value="Unassembled WGS sequence"/>
</dbReference>
<dbReference type="EMBL" id="ANJA01000312">
    <property type="protein sequence ID" value="ETO84411.1"/>
    <property type="molecule type" value="Genomic_DNA"/>
</dbReference>
<reference evidence="2 3" key="1">
    <citation type="submission" date="2013-11" db="EMBL/GenBank/DDBJ databases">
        <title>The Genome Sequence of Phytophthora parasitica P1976.</title>
        <authorList>
            <consortium name="The Broad Institute Genomics Platform"/>
            <person name="Russ C."/>
            <person name="Tyler B."/>
            <person name="Panabieres F."/>
            <person name="Shan W."/>
            <person name="Tripathy S."/>
            <person name="Grunwald N."/>
            <person name="Machado M."/>
            <person name="Johnson C.S."/>
            <person name="Walker B."/>
            <person name="Young S."/>
            <person name="Zeng Q."/>
            <person name="Gargeya S."/>
            <person name="Fitzgerald M."/>
            <person name="Haas B."/>
            <person name="Abouelleil A."/>
            <person name="Allen A.W."/>
            <person name="Alvarado L."/>
            <person name="Arachchi H.M."/>
            <person name="Berlin A.M."/>
            <person name="Chapman S.B."/>
            <person name="Gainer-Dewar J."/>
            <person name="Goldberg J."/>
            <person name="Griggs A."/>
            <person name="Gujja S."/>
            <person name="Hansen M."/>
            <person name="Howarth C."/>
            <person name="Imamovic A."/>
            <person name="Ireland A."/>
            <person name="Larimer J."/>
            <person name="McCowan C."/>
            <person name="Murphy C."/>
            <person name="Pearson M."/>
            <person name="Poon T.W."/>
            <person name="Priest M."/>
            <person name="Roberts A."/>
            <person name="Saif S."/>
            <person name="Shea T."/>
            <person name="Sisk P."/>
            <person name="Sykes S."/>
            <person name="Wortman J."/>
            <person name="Nusbaum C."/>
            <person name="Birren B."/>
        </authorList>
    </citation>
    <scope>NUCLEOTIDE SEQUENCE [LARGE SCALE GENOMIC DNA]</scope>
    <source>
        <strain evidence="2 3">P1976</strain>
    </source>
</reference>
<dbReference type="OrthoDB" id="161282at2759"/>
<evidence type="ECO:0008006" key="4">
    <source>
        <dbReference type="Google" id="ProtNLM"/>
    </source>
</evidence>
<evidence type="ECO:0000313" key="2">
    <source>
        <dbReference type="EMBL" id="ETO84411.1"/>
    </source>
</evidence>
<dbReference type="AlphaFoldDB" id="A0A081AZV0"/>
<keyword evidence="1" id="KW-0732">Signal</keyword>
<gene>
    <name evidence="2" type="ORF">F444_01685</name>
</gene>